<comment type="subcellular location">
    <subcellularLocation>
        <location evidence="1">Cell membrane</location>
        <topology evidence="1">Peripheral membrane protein</topology>
        <orientation evidence="1">Cytoplasmic side</orientation>
    </subcellularLocation>
</comment>
<accession>A0A0C1QH21</accession>
<dbReference type="GO" id="GO:0006935">
    <property type="term" value="P:chemotaxis"/>
    <property type="evidence" value="ECO:0007669"/>
    <property type="project" value="UniProtKB-KW"/>
</dbReference>
<gene>
    <name evidence="12" type="ORF">NF27_FN00080</name>
</gene>
<organism evidence="12 13">
    <name type="scientific">Candidatus Jidaibacter acanthamoebae</name>
    <dbReference type="NCBI Taxonomy" id="86105"/>
    <lineage>
        <taxon>Bacteria</taxon>
        <taxon>Pseudomonadati</taxon>
        <taxon>Pseudomonadota</taxon>
        <taxon>Alphaproteobacteria</taxon>
        <taxon>Rickettsiales</taxon>
        <taxon>Candidatus Midichloriaceae</taxon>
        <taxon>Candidatus Jidaibacter</taxon>
    </lineage>
</organism>
<evidence type="ECO:0000256" key="5">
    <source>
        <dbReference type="ARBA" id="ARBA00022475"/>
    </source>
</evidence>
<dbReference type="AlphaFoldDB" id="A0A0C1QH21"/>
<keyword evidence="8" id="KW-0653">Protein transport</keyword>
<evidence type="ECO:0000256" key="2">
    <source>
        <dbReference type="ARBA" id="ARBA00010004"/>
    </source>
</evidence>
<keyword evidence="9" id="KW-0472">Membrane</keyword>
<feature type="coiled-coil region" evidence="11">
    <location>
        <begin position="3"/>
        <end position="133"/>
    </location>
</feature>
<keyword evidence="13" id="KW-1185">Reference proteome</keyword>
<keyword evidence="4" id="KW-0813">Transport</keyword>
<reference evidence="12 13" key="1">
    <citation type="submission" date="2014-11" db="EMBL/GenBank/DDBJ databases">
        <title>A Rickettsiales Symbiont of Amoebae With Ancient Features.</title>
        <authorList>
            <person name="Schulz F."/>
            <person name="Martijn J."/>
            <person name="Wascher F."/>
            <person name="Kostanjsek R."/>
            <person name="Ettema T.J."/>
            <person name="Horn M."/>
        </authorList>
    </citation>
    <scope>NUCLEOTIDE SEQUENCE [LARGE SCALE GENOMIC DNA]</scope>
    <source>
        <strain evidence="12 13">UWC36</strain>
    </source>
</reference>
<evidence type="ECO:0000256" key="9">
    <source>
        <dbReference type="ARBA" id="ARBA00023136"/>
    </source>
</evidence>
<evidence type="ECO:0000256" key="10">
    <source>
        <dbReference type="ARBA" id="ARBA00023225"/>
    </source>
</evidence>
<comment type="similarity">
    <text evidence="2">Belongs to the FliJ family.</text>
</comment>
<sequence length="142" mass="17004">MNIKQLLRVIKIYKKQIEDLQLEKSALINRLNSYEALLKDIESQRKNEMDVIAQSVNPTIEYTGFFKSLKLRTAEINEKINLVKQEISQVNNKIVDVFKEQRKYEILIDRFKLQELEKEKQEELKQFDELNIFKRSPEDTLN</sequence>
<dbReference type="OrthoDB" id="9851800at2"/>
<protein>
    <recommendedName>
        <fullName evidence="3">Flagellar FliJ protein</fullName>
    </recommendedName>
</protein>
<keyword evidence="10" id="KW-1006">Bacterial flagellum protein export</keyword>
<dbReference type="Gene3D" id="1.10.287.1700">
    <property type="match status" value="1"/>
</dbReference>
<dbReference type="STRING" id="86105.NF27_FN00080"/>
<evidence type="ECO:0000313" key="13">
    <source>
        <dbReference type="Proteomes" id="UP000031258"/>
    </source>
</evidence>
<dbReference type="GO" id="GO:0009288">
    <property type="term" value="C:bacterial-type flagellum"/>
    <property type="evidence" value="ECO:0007669"/>
    <property type="project" value="InterPro"/>
</dbReference>
<dbReference type="Pfam" id="PF02050">
    <property type="entry name" value="FliJ"/>
    <property type="match status" value="1"/>
</dbReference>
<keyword evidence="7" id="KW-1005">Bacterial flagellum biogenesis</keyword>
<evidence type="ECO:0000256" key="11">
    <source>
        <dbReference type="SAM" id="Coils"/>
    </source>
</evidence>
<evidence type="ECO:0000256" key="1">
    <source>
        <dbReference type="ARBA" id="ARBA00004413"/>
    </source>
</evidence>
<comment type="caution">
    <text evidence="12">The sequence shown here is derived from an EMBL/GenBank/DDBJ whole genome shotgun (WGS) entry which is preliminary data.</text>
</comment>
<dbReference type="GO" id="GO:0044781">
    <property type="term" value="P:bacterial-type flagellum organization"/>
    <property type="evidence" value="ECO:0007669"/>
    <property type="project" value="UniProtKB-KW"/>
</dbReference>
<evidence type="ECO:0000256" key="8">
    <source>
        <dbReference type="ARBA" id="ARBA00022927"/>
    </source>
</evidence>
<dbReference type="Proteomes" id="UP000031258">
    <property type="component" value="Unassembled WGS sequence"/>
</dbReference>
<keyword evidence="11" id="KW-0175">Coiled coil</keyword>
<dbReference type="GO" id="GO:0015031">
    <property type="term" value="P:protein transport"/>
    <property type="evidence" value="ECO:0007669"/>
    <property type="project" value="UniProtKB-KW"/>
</dbReference>
<dbReference type="InterPro" id="IPR053716">
    <property type="entry name" value="Flag_assembly_chemotaxis_eff"/>
</dbReference>
<evidence type="ECO:0000256" key="6">
    <source>
        <dbReference type="ARBA" id="ARBA00022500"/>
    </source>
</evidence>
<evidence type="ECO:0000256" key="4">
    <source>
        <dbReference type="ARBA" id="ARBA00022448"/>
    </source>
</evidence>
<dbReference type="RefSeq" id="WP_039457528.1">
    <property type="nucleotide sequence ID" value="NZ_JSWE01000139.1"/>
</dbReference>
<keyword evidence="5" id="KW-1003">Cell membrane</keyword>
<evidence type="ECO:0000313" key="12">
    <source>
        <dbReference type="EMBL" id="KIE04859.1"/>
    </source>
</evidence>
<name>A0A0C1QH21_9RICK</name>
<dbReference type="EMBL" id="JSWE01000139">
    <property type="protein sequence ID" value="KIE04859.1"/>
    <property type="molecule type" value="Genomic_DNA"/>
</dbReference>
<dbReference type="GO" id="GO:0071973">
    <property type="term" value="P:bacterial-type flagellum-dependent cell motility"/>
    <property type="evidence" value="ECO:0007669"/>
    <property type="project" value="InterPro"/>
</dbReference>
<evidence type="ECO:0000256" key="7">
    <source>
        <dbReference type="ARBA" id="ARBA00022795"/>
    </source>
</evidence>
<dbReference type="GO" id="GO:0005886">
    <property type="term" value="C:plasma membrane"/>
    <property type="evidence" value="ECO:0007669"/>
    <property type="project" value="UniProtKB-SubCell"/>
</dbReference>
<keyword evidence="6" id="KW-0145">Chemotaxis</keyword>
<proteinExistence type="inferred from homology"/>
<dbReference type="InterPro" id="IPR012823">
    <property type="entry name" value="Flagell_FliJ"/>
</dbReference>
<evidence type="ECO:0000256" key="3">
    <source>
        <dbReference type="ARBA" id="ARBA00020392"/>
    </source>
</evidence>